<reference evidence="2 3" key="1">
    <citation type="journal article" date="2014" name="Genome Biol. Evol.">
        <title>The secreted proteins of Achlya hypogyna and Thraustotheca clavata identify the ancestral oomycete secretome and reveal gene acquisitions by horizontal gene transfer.</title>
        <authorList>
            <person name="Misner I."/>
            <person name="Blouin N."/>
            <person name="Leonard G."/>
            <person name="Richards T.A."/>
            <person name="Lane C.E."/>
        </authorList>
    </citation>
    <scope>NUCLEOTIDE SEQUENCE [LARGE SCALE GENOMIC DNA]</scope>
    <source>
        <strain evidence="2 3">ATCC 48635</strain>
    </source>
</reference>
<organism evidence="2 3">
    <name type="scientific">Achlya hypogyna</name>
    <name type="common">Oomycete</name>
    <name type="synonym">Protoachlya hypogyna</name>
    <dbReference type="NCBI Taxonomy" id="1202772"/>
    <lineage>
        <taxon>Eukaryota</taxon>
        <taxon>Sar</taxon>
        <taxon>Stramenopiles</taxon>
        <taxon>Oomycota</taxon>
        <taxon>Saprolegniomycetes</taxon>
        <taxon>Saprolegniales</taxon>
        <taxon>Achlyaceae</taxon>
        <taxon>Achlya</taxon>
    </lineage>
</organism>
<dbReference type="InterPro" id="IPR045865">
    <property type="entry name" value="ACT-like_dom_sf"/>
</dbReference>
<dbReference type="OrthoDB" id="58529at2759"/>
<dbReference type="Gene3D" id="3.30.2130.10">
    <property type="entry name" value="VC0802-like"/>
    <property type="match status" value="1"/>
</dbReference>
<feature type="domain" description="CASTOR ACT" evidence="1">
    <location>
        <begin position="72"/>
        <end position="131"/>
    </location>
</feature>
<name>A0A1V9YP41_ACHHY</name>
<keyword evidence="3" id="KW-1185">Reference proteome</keyword>
<proteinExistence type="predicted"/>
<dbReference type="SUPFAM" id="SSF55021">
    <property type="entry name" value="ACT-like"/>
    <property type="match status" value="1"/>
</dbReference>
<dbReference type="Pfam" id="PF13840">
    <property type="entry name" value="ACT_7"/>
    <property type="match status" value="1"/>
</dbReference>
<evidence type="ECO:0000313" key="3">
    <source>
        <dbReference type="Proteomes" id="UP000243579"/>
    </source>
</evidence>
<dbReference type="EMBL" id="JNBR01001442">
    <property type="protein sequence ID" value="OQR87440.1"/>
    <property type="molecule type" value="Genomic_DNA"/>
</dbReference>
<gene>
    <name evidence="2" type="ORF">ACHHYP_08851</name>
</gene>
<comment type="caution">
    <text evidence="2">The sequence shown here is derived from an EMBL/GenBank/DDBJ whole genome shotgun (WGS) entry which is preliminary data.</text>
</comment>
<dbReference type="InterPro" id="IPR051719">
    <property type="entry name" value="CASTOR_mTORC1"/>
</dbReference>
<dbReference type="InterPro" id="IPR027795">
    <property type="entry name" value="CASTOR_ACT_dom"/>
</dbReference>
<evidence type="ECO:0000259" key="1">
    <source>
        <dbReference type="Pfam" id="PF13840"/>
    </source>
</evidence>
<accession>A0A1V9YP41</accession>
<protein>
    <recommendedName>
        <fullName evidence="1">CASTOR ACT domain-containing protein</fullName>
    </recommendedName>
</protein>
<dbReference type="PANTHER" id="PTHR31131:SF6">
    <property type="entry name" value="CASTOR ACT DOMAIN-CONTAINING PROTEIN"/>
    <property type="match status" value="1"/>
</dbReference>
<dbReference type="PANTHER" id="PTHR31131">
    <property type="entry name" value="CHROMOSOME 1, WHOLE GENOME SHOTGUN SEQUENCE"/>
    <property type="match status" value="1"/>
</dbReference>
<sequence length="147" mass="15306">MSSPLRLPLTYFPSSRLSVHRYDRIDAATDARILAAVAPLLAAGPLASLTVTADEISVVLPTTEALPIAPRVSEDGWVCFKVEGPLDFGLTGILSALTAPLATAGIPVFAISTYDTDYILVKHDKADAAAATWTAVEVGVITTTAGP</sequence>
<dbReference type="AlphaFoldDB" id="A0A1V9YP41"/>
<dbReference type="Proteomes" id="UP000243579">
    <property type="component" value="Unassembled WGS sequence"/>
</dbReference>
<evidence type="ECO:0000313" key="2">
    <source>
        <dbReference type="EMBL" id="OQR87440.1"/>
    </source>
</evidence>